<dbReference type="AlphaFoldDB" id="A0A160T4V6"/>
<evidence type="ECO:0008006" key="4">
    <source>
        <dbReference type="Google" id="ProtNLM"/>
    </source>
</evidence>
<dbReference type="RefSeq" id="WP_095044597.1">
    <property type="nucleotide sequence ID" value="NZ_LN890655.1"/>
</dbReference>
<proteinExistence type="predicted"/>
<gene>
    <name evidence="2" type="ORF">CFX0092_A3493</name>
</gene>
<evidence type="ECO:0000313" key="3">
    <source>
        <dbReference type="Proteomes" id="UP000215027"/>
    </source>
</evidence>
<dbReference type="Gene3D" id="3.30.160.250">
    <property type="match status" value="1"/>
</dbReference>
<evidence type="ECO:0000256" key="1">
    <source>
        <dbReference type="SAM" id="MobiDB-lite"/>
    </source>
</evidence>
<protein>
    <recommendedName>
        <fullName evidence="4">HicB-like antitoxin of toxin-antitoxin system domain-containing protein</fullName>
    </recommendedName>
</protein>
<evidence type="ECO:0000313" key="2">
    <source>
        <dbReference type="EMBL" id="CUS05371.2"/>
    </source>
</evidence>
<dbReference type="Proteomes" id="UP000215027">
    <property type="component" value="Chromosome I"/>
</dbReference>
<name>A0A160T4V6_9CHLR</name>
<keyword evidence="3" id="KW-1185">Reference proteome</keyword>
<dbReference type="EMBL" id="LN890655">
    <property type="protein sequence ID" value="CUS05371.2"/>
    <property type="molecule type" value="Genomic_DNA"/>
</dbReference>
<organism evidence="2 3">
    <name type="scientific">Candidatus Promineifilum breve</name>
    <dbReference type="NCBI Taxonomy" id="1806508"/>
    <lineage>
        <taxon>Bacteria</taxon>
        <taxon>Bacillati</taxon>
        <taxon>Chloroflexota</taxon>
        <taxon>Ardenticatenia</taxon>
        <taxon>Candidatus Promineifilales</taxon>
        <taxon>Candidatus Promineifilaceae</taxon>
        <taxon>Candidatus Promineifilum</taxon>
    </lineage>
</organism>
<sequence length="120" mass="13281">MANNNLQETARSLAARPYTLFAFLGKTTTGGTIYVATNPELPGCYAQGDTMQESEDILAEIREDYIAHLLAHNLTVPEPITPKPAGRQPHYPPHGYKIIEPKPENDSEMPDLNLQMTVFA</sequence>
<dbReference type="SUPFAM" id="SSF143100">
    <property type="entry name" value="TTHA1013/TTHA0281-like"/>
    <property type="match status" value="1"/>
</dbReference>
<feature type="region of interest" description="Disordered" evidence="1">
    <location>
        <begin position="79"/>
        <end position="110"/>
    </location>
</feature>
<reference evidence="2" key="1">
    <citation type="submission" date="2016-01" db="EMBL/GenBank/DDBJ databases">
        <authorList>
            <person name="Mcilroy J.S."/>
            <person name="Karst M S."/>
            <person name="Albertsen M."/>
        </authorList>
    </citation>
    <scope>NUCLEOTIDE SEQUENCE</scope>
    <source>
        <strain evidence="2">Cfx-K</strain>
    </source>
</reference>
<dbReference type="InterPro" id="IPR035069">
    <property type="entry name" value="TTHA1013/TTHA0281-like"/>
</dbReference>
<accession>A0A160T4V6</accession>
<dbReference type="KEGG" id="pbf:CFX0092_A3493"/>